<sequence>SRLKCFVTSHRVPTYSATCGSLTVSAAVTVATECHPALPTQHIIHMLVSRVSPHRLVTSVDVSHPDRISTSSVSSTIASDPRSTPCLLRC</sequence>
<evidence type="ECO:0000256" key="1">
    <source>
        <dbReference type="SAM" id="MobiDB-lite"/>
    </source>
</evidence>
<feature type="region of interest" description="Disordered" evidence="1">
    <location>
        <begin position="70"/>
        <end position="90"/>
    </location>
</feature>
<accession>A0A5K3FWE7</accession>
<proteinExistence type="predicted"/>
<evidence type="ECO:0000313" key="2">
    <source>
        <dbReference type="WBParaSite" id="MCU_010658-RA"/>
    </source>
</evidence>
<dbReference type="AlphaFoldDB" id="A0A5K3FWE7"/>
<name>A0A5K3FWE7_MESCO</name>
<organism evidence="2">
    <name type="scientific">Mesocestoides corti</name>
    <name type="common">Flatworm</name>
    <dbReference type="NCBI Taxonomy" id="53468"/>
    <lineage>
        <taxon>Eukaryota</taxon>
        <taxon>Metazoa</taxon>
        <taxon>Spiralia</taxon>
        <taxon>Lophotrochozoa</taxon>
        <taxon>Platyhelminthes</taxon>
        <taxon>Cestoda</taxon>
        <taxon>Eucestoda</taxon>
        <taxon>Cyclophyllidea</taxon>
        <taxon>Mesocestoididae</taxon>
        <taxon>Mesocestoides</taxon>
    </lineage>
</organism>
<reference evidence="2" key="1">
    <citation type="submission" date="2019-11" db="UniProtKB">
        <authorList>
            <consortium name="WormBaseParasite"/>
        </authorList>
    </citation>
    <scope>IDENTIFICATION</scope>
</reference>
<protein>
    <submittedName>
        <fullName evidence="2">Secreted protein</fullName>
    </submittedName>
</protein>
<dbReference type="WBParaSite" id="MCU_010658-RA">
    <property type="protein sequence ID" value="MCU_010658-RA"/>
    <property type="gene ID" value="MCU_010658"/>
</dbReference>
<feature type="compositionally biased region" description="Low complexity" evidence="1">
    <location>
        <begin position="70"/>
        <end position="79"/>
    </location>
</feature>